<keyword evidence="3" id="KW-0238">DNA-binding</keyword>
<dbReference type="CDD" id="cd00165">
    <property type="entry name" value="S4"/>
    <property type="match status" value="1"/>
</dbReference>
<dbReference type="EMBL" id="CADIJR010000138">
    <property type="protein sequence ID" value="CAB3716228.1"/>
    <property type="molecule type" value="Genomic_DNA"/>
</dbReference>
<dbReference type="InterPro" id="IPR002942">
    <property type="entry name" value="S4_RNA-bd"/>
</dbReference>
<dbReference type="GO" id="GO:0003677">
    <property type="term" value="F:DNA binding"/>
    <property type="evidence" value="ECO:0007669"/>
    <property type="project" value="UniProtKB-KW"/>
</dbReference>
<dbReference type="Gene3D" id="3.10.290.10">
    <property type="entry name" value="RNA-binding S4 domain"/>
    <property type="match status" value="1"/>
</dbReference>
<dbReference type="PROSITE" id="PS50889">
    <property type="entry name" value="S4"/>
    <property type="match status" value="1"/>
</dbReference>
<evidence type="ECO:0000256" key="5">
    <source>
        <dbReference type="SAM" id="MobiDB-lite"/>
    </source>
</evidence>
<accession>A0A6J5BTA4</accession>
<dbReference type="Pfam" id="PF01479">
    <property type="entry name" value="S4"/>
    <property type="match status" value="1"/>
</dbReference>
<sequence length="128" mass="14262">MTMDRIRLDKWLWAARFYKTRSLAVDEIGKGRVQVNGQPAKPAREVGPGDVISIRKEDPPIQVRVVAVSGARGPAPVARQLYEETPESAAARERAAEIRRLAPEPALDIAAGRPTKRDRRLIDQMRGK</sequence>
<evidence type="ECO:0000256" key="3">
    <source>
        <dbReference type="ARBA" id="ARBA00023125"/>
    </source>
</evidence>
<feature type="domain" description="RNA-binding S4" evidence="6">
    <location>
        <begin position="6"/>
        <end position="71"/>
    </location>
</feature>
<keyword evidence="2 4" id="KW-0694">RNA-binding</keyword>
<proteinExistence type="inferred from homology"/>
<dbReference type="SMART" id="SM00363">
    <property type="entry name" value="S4"/>
    <property type="match status" value="1"/>
</dbReference>
<dbReference type="InterPro" id="IPR025708">
    <property type="entry name" value="HSP15"/>
</dbReference>
<feature type="region of interest" description="Disordered" evidence="5">
    <location>
        <begin position="106"/>
        <end position="128"/>
    </location>
</feature>
<dbReference type="SUPFAM" id="SSF55174">
    <property type="entry name" value="Alpha-L RNA-binding motif"/>
    <property type="match status" value="1"/>
</dbReference>
<evidence type="ECO:0000256" key="4">
    <source>
        <dbReference type="PROSITE-ProRule" id="PRU00182"/>
    </source>
</evidence>
<dbReference type="InterPro" id="IPR036986">
    <property type="entry name" value="S4_RNA-bd_sf"/>
</dbReference>
<organism evidence="7 8">
    <name type="scientific">Achromobacter insuavis</name>
    <dbReference type="NCBI Taxonomy" id="1287735"/>
    <lineage>
        <taxon>Bacteria</taxon>
        <taxon>Pseudomonadati</taxon>
        <taxon>Pseudomonadota</taxon>
        <taxon>Betaproteobacteria</taxon>
        <taxon>Burkholderiales</taxon>
        <taxon>Alcaligenaceae</taxon>
        <taxon>Achromobacter</taxon>
    </lineage>
</organism>
<keyword evidence="8" id="KW-1185">Reference proteome</keyword>
<reference evidence="7 8" key="1">
    <citation type="submission" date="2020-04" db="EMBL/GenBank/DDBJ databases">
        <authorList>
            <person name="De Canck E."/>
        </authorList>
    </citation>
    <scope>NUCLEOTIDE SEQUENCE [LARGE SCALE GENOMIC DNA]</scope>
    <source>
        <strain evidence="7 8">LMG 26845</strain>
    </source>
</reference>
<dbReference type="PIRSF" id="PIRSF016821">
    <property type="entry name" value="HSP15"/>
    <property type="match status" value="1"/>
</dbReference>
<comment type="similarity">
    <text evidence="1">Belongs to the HSP15 family.</text>
</comment>
<dbReference type="GO" id="GO:0043023">
    <property type="term" value="F:ribosomal large subunit binding"/>
    <property type="evidence" value="ECO:0007669"/>
    <property type="project" value="InterPro"/>
</dbReference>
<evidence type="ECO:0000313" key="7">
    <source>
        <dbReference type="EMBL" id="CAB3716228.1"/>
    </source>
</evidence>
<dbReference type="AlphaFoldDB" id="A0A6J5BTA4"/>
<evidence type="ECO:0000256" key="2">
    <source>
        <dbReference type="ARBA" id="ARBA00022884"/>
    </source>
</evidence>
<protein>
    <submittedName>
        <fullName evidence="7">Heat shock protein 15</fullName>
    </submittedName>
</protein>
<evidence type="ECO:0000256" key="1">
    <source>
        <dbReference type="ARBA" id="ARBA00008396"/>
    </source>
</evidence>
<name>A0A6J5BTA4_9BURK</name>
<gene>
    <name evidence="7" type="primary">hslR</name>
    <name evidence="7" type="ORF">LMG26845_06059</name>
</gene>
<dbReference type="Proteomes" id="UP000507979">
    <property type="component" value="Unassembled WGS sequence"/>
</dbReference>
<evidence type="ECO:0000259" key="6">
    <source>
        <dbReference type="SMART" id="SM00363"/>
    </source>
</evidence>
<dbReference type="GO" id="GO:0034605">
    <property type="term" value="P:cellular response to heat"/>
    <property type="evidence" value="ECO:0007669"/>
    <property type="project" value="InterPro"/>
</dbReference>
<evidence type="ECO:0000313" key="8">
    <source>
        <dbReference type="Proteomes" id="UP000507979"/>
    </source>
</evidence>
<keyword evidence="7" id="KW-0346">Stress response</keyword>
<dbReference type="GO" id="GO:0003727">
    <property type="term" value="F:single-stranded RNA binding"/>
    <property type="evidence" value="ECO:0007669"/>
    <property type="project" value="InterPro"/>
</dbReference>